<name>A0A1Q2M1M7_9GAMM</name>
<dbReference type="Pfam" id="PF01899">
    <property type="entry name" value="MNHE"/>
    <property type="match status" value="1"/>
</dbReference>
<accession>A0A1Q2M1M7</accession>
<dbReference type="RefSeq" id="WP_077400203.1">
    <property type="nucleotide sequence ID" value="NZ_CP019650.1"/>
</dbReference>
<evidence type="ECO:0000313" key="7">
    <source>
        <dbReference type="EMBL" id="AQQ66604.1"/>
    </source>
</evidence>
<proteinExistence type="inferred from homology"/>
<dbReference type="GO" id="GO:0005886">
    <property type="term" value="C:plasma membrane"/>
    <property type="evidence" value="ECO:0007669"/>
    <property type="project" value="UniProtKB-SubCell"/>
</dbReference>
<keyword evidence="6" id="KW-0472">Membrane</keyword>
<dbReference type="PIRSF" id="PIRSF019239">
    <property type="entry name" value="MrpE"/>
    <property type="match status" value="1"/>
</dbReference>
<evidence type="ECO:0000256" key="6">
    <source>
        <dbReference type="ARBA" id="ARBA00023136"/>
    </source>
</evidence>
<dbReference type="KEGG" id="maga:Mag101_02290"/>
<dbReference type="PANTHER" id="PTHR34584">
    <property type="entry name" value="NA(+)/H(+) ANTIPORTER SUBUNIT E1"/>
    <property type="match status" value="1"/>
</dbReference>
<dbReference type="EMBL" id="CP019650">
    <property type="protein sequence ID" value="AQQ66604.1"/>
    <property type="molecule type" value="Genomic_DNA"/>
</dbReference>
<evidence type="ECO:0000256" key="4">
    <source>
        <dbReference type="ARBA" id="ARBA00022692"/>
    </source>
</evidence>
<keyword evidence="4" id="KW-0812">Transmembrane</keyword>
<dbReference type="OrthoDB" id="9807187at2"/>
<evidence type="ECO:0000256" key="1">
    <source>
        <dbReference type="ARBA" id="ARBA00004651"/>
    </source>
</evidence>
<evidence type="ECO:0000256" key="2">
    <source>
        <dbReference type="ARBA" id="ARBA00006228"/>
    </source>
</evidence>
<evidence type="ECO:0000256" key="3">
    <source>
        <dbReference type="ARBA" id="ARBA00022475"/>
    </source>
</evidence>
<comment type="similarity">
    <text evidence="2">Belongs to the CPA3 antiporters (TC 2.A.63) subunit E family.</text>
</comment>
<protein>
    <recommendedName>
        <fullName evidence="9">Na+/H+ antiporter subunit E</fullName>
    </recommendedName>
</protein>
<evidence type="ECO:0000313" key="8">
    <source>
        <dbReference type="Proteomes" id="UP000188219"/>
    </source>
</evidence>
<comment type="subcellular location">
    <subcellularLocation>
        <location evidence="1">Cell membrane</location>
        <topology evidence="1">Multi-pass membrane protein</topology>
    </subcellularLocation>
</comment>
<evidence type="ECO:0000256" key="5">
    <source>
        <dbReference type="ARBA" id="ARBA00022989"/>
    </source>
</evidence>
<dbReference type="GO" id="GO:0008324">
    <property type="term" value="F:monoatomic cation transmembrane transporter activity"/>
    <property type="evidence" value="ECO:0007669"/>
    <property type="project" value="InterPro"/>
</dbReference>
<evidence type="ECO:0008006" key="9">
    <source>
        <dbReference type="Google" id="ProtNLM"/>
    </source>
</evidence>
<keyword evidence="3" id="KW-1003">Cell membrane</keyword>
<reference evidence="7" key="1">
    <citation type="submission" date="2017-02" db="EMBL/GenBank/DDBJ databases">
        <title>Genome of Microbulbifer agarilyticus GP101.</title>
        <authorList>
            <person name="Jung J."/>
            <person name="Bae S.S."/>
            <person name="Baek K."/>
        </authorList>
    </citation>
    <scope>NUCLEOTIDE SEQUENCE [LARGE SCALE GENOMIC DNA]</scope>
    <source>
        <strain evidence="7">GP101</strain>
    </source>
</reference>
<dbReference type="InterPro" id="IPR002758">
    <property type="entry name" value="Cation_antiport_E"/>
</dbReference>
<gene>
    <name evidence="7" type="ORF">Mag101_02290</name>
</gene>
<sequence>MQLFLMNILLAISWCALTSDATLDNVVVGMIVGFLAMALSPVRKFNDGYFRRLPKVVALIGYFLKELLVSGLRATWEVLAPSPNRHPCVVEVPTSYPDDNELLLLSQLLSLTPGTLVVDIDDENKTLYVHSMFVSDGAQFRKELHDGLERKIREAFE</sequence>
<dbReference type="AlphaFoldDB" id="A0A1Q2M1M7"/>
<dbReference type="Proteomes" id="UP000188219">
    <property type="component" value="Chromosome"/>
</dbReference>
<dbReference type="STRING" id="260552.Mag101_02290"/>
<keyword evidence="5" id="KW-1133">Transmembrane helix</keyword>
<organism evidence="7 8">
    <name type="scientific">Microbulbifer agarilyticus</name>
    <dbReference type="NCBI Taxonomy" id="260552"/>
    <lineage>
        <taxon>Bacteria</taxon>
        <taxon>Pseudomonadati</taxon>
        <taxon>Pseudomonadota</taxon>
        <taxon>Gammaproteobacteria</taxon>
        <taxon>Cellvibrionales</taxon>
        <taxon>Microbulbiferaceae</taxon>
        <taxon>Microbulbifer</taxon>
    </lineage>
</organism>
<keyword evidence="8" id="KW-1185">Reference proteome</keyword>
<dbReference type="PANTHER" id="PTHR34584:SF1">
    <property type="entry name" value="NA(+)_H(+) ANTIPORTER SUBUNIT E1"/>
    <property type="match status" value="1"/>
</dbReference>